<dbReference type="PROSITE" id="PS50111">
    <property type="entry name" value="CHEMOTAXIS_TRANSDUC_2"/>
    <property type="match status" value="1"/>
</dbReference>
<dbReference type="Proteomes" id="UP001407405">
    <property type="component" value="Unassembled WGS sequence"/>
</dbReference>
<name>A0ABU9VRS1_9CLOT</name>
<dbReference type="EMBL" id="JBCITM010000004">
    <property type="protein sequence ID" value="MEN1759867.1"/>
    <property type="molecule type" value="Genomic_DNA"/>
</dbReference>
<evidence type="ECO:0000256" key="10">
    <source>
        <dbReference type="SAM" id="Phobius"/>
    </source>
</evidence>
<dbReference type="CDD" id="cd18773">
    <property type="entry name" value="PDC1_HK_sensor"/>
    <property type="match status" value="1"/>
</dbReference>
<dbReference type="Pfam" id="PF02743">
    <property type="entry name" value="dCache_1"/>
    <property type="match status" value="1"/>
</dbReference>
<organism evidence="13 14">
    <name type="scientific">Anoxynatronum sibiricum</name>
    <dbReference type="NCBI Taxonomy" id="210623"/>
    <lineage>
        <taxon>Bacteria</taxon>
        <taxon>Bacillati</taxon>
        <taxon>Bacillota</taxon>
        <taxon>Clostridia</taxon>
        <taxon>Eubacteriales</taxon>
        <taxon>Clostridiaceae</taxon>
        <taxon>Anoxynatronum</taxon>
    </lineage>
</organism>
<dbReference type="PANTHER" id="PTHR32089:SF112">
    <property type="entry name" value="LYSOZYME-LIKE PROTEIN-RELATED"/>
    <property type="match status" value="1"/>
</dbReference>
<evidence type="ECO:0000259" key="12">
    <source>
        <dbReference type="PROSITE" id="PS50885"/>
    </source>
</evidence>
<comment type="similarity">
    <text evidence="8">Belongs to the methyl-accepting chemotaxis (MCP) protein family.</text>
</comment>
<accession>A0ABU9VRS1</accession>
<evidence type="ECO:0000256" key="7">
    <source>
        <dbReference type="ARBA" id="ARBA00023224"/>
    </source>
</evidence>
<sequence>MKSLKLKMTVSFLVTSILLLLGAGIVMYTMASNMVIDVAEELKEEMIGSFSQNIELLLERKVAETMLVSENEAVKEMNPEKAQPFLITVLEKSDFGTLSLVFPDGTAYNSDLQVFDFSRSAYMEPIFNQGVDSFITNPFPSSIDGQMLMVIAHGINDHQGRRVGAVSGSMYLSDITEMVEEISISDAGFGWILSDSGMILAHPDETNVGMNINEVEAYRLLNMSEVAGQASGYRRIAVGGQDAILLNSQIKGTQGWNLMVEVNAAELLSELAFFRTAALFILLVAVLLSVIAGVWISSNTVKPVKAVAEKLEKMASYDLTENPDDTITIYKDRKDEIGDMIRSSLRMRENMAGLLQKVLSSSKNVSVSGEDLKATSQQSAAAANEVAKTIEEIARGATDQAKETETGASRINELGFLIDHDQQCLQELIQAAVNMDSAKSEGMAALQYTIEKYQESSEAAEEIAQVIVETNNSSADIKKASGMIKSIAEQTNLLALNAAIESARAGEAGRGFAVVAEEIRKLAEQSSLFTNEIEAIILTLNDKTNTAVKNMEQVAVINEEQSKGIHETQEKFDKINQSVLKVQKVIEELDVSGREMERKKQEIIAVVENLSAISQENAAGTEEASASVEEQTAAMDEIAQASHALSELADEMNQAILQFKL</sequence>
<evidence type="ECO:0000256" key="9">
    <source>
        <dbReference type="PROSITE-ProRule" id="PRU00284"/>
    </source>
</evidence>
<evidence type="ECO:0000259" key="11">
    <source>
        <dbReference type="PROSITE" id="PS50111"/>
    </source>
</evidence>
<feature type="transmembrane region" description="Helical" evidence="10">
    <location>
        <begin position="272"/>
        <end position="296"/>
    </location>
</feature>
<dbReference type="InterPro" id="IPR003660">
    <property type="entry name" value="HAMP_dom"/>
</dbReference>
<evidence type="ECO:0000256" key="4">
    <source>
        <dbReference type="ARBA" id="ARBA00022692"/>
    </source>
</evidence>
<dbReference type="SUPFAM" id="SSF58104">
    <property type="entry name" value="Methyl-accepting chemotaxis protein (MCP) signaling domain"/>
    <property type="match status" value="1"/>
</dbReference>
<dbReference type="Pfam" id="PF00015">
    <property type="entry name" value="MCPsignal"/>
    <property type="match status" value="1"/>
</dbReference>
<dbReference type="PANTHER" id="PTHR32089">
    <property type="entry name" value="METHYL-ACCEPTING CHEMOTAXIS PROTEIN MCPB"/>
    <property type="match status" value="1"/>
</dbReference>
<dbReference type="Gene3D" id="3.30.450.20">
    <property type="entry name" value="PAS domain"/>
    <property type="match status" value="2"/>
</dbReference>
<reference evidence="13 14" key="1">
    <citation type="submission" date="2024-04" db="EMBL/GenBank/DDBJ databases">
        <title>Genome sequencing and metabolic network reconstruction of aminoacids and betaine degradation by Anoxynatronum sibiricum.</title>
        <authorList>
            <person name="Detkova E.N."/>
            <person name="Boltjanskaja Y.V."/>
            <person name="Mardanov A.V."/>
            <person name="Kevbrin V."/>
        </authorList>
    </citation>
    <scope>NUCLEOTIDE SEQUENCE [LARGE SCALE GENOMIC DNA]</scope>
    <source>
        <strain evidence="13 14">Z-7981</strain>
    </source>
</reference>
<dbReference type="SMART" id="SM00283">
    <property type="entry name" value="MA"/>
    <property type="match status" value="1"/>
</dbReference>
<proteinExistence type="inferred from homology"/>
<keyword evidence="2" id="KW-1003">Cell membrane</keyword>
<keyword evidence="4 10" id="KW-0812">Transmembrane</keyword>
<protein>
    <submittedName>
        <fullName evidence="13">Methyl-accepting chemotaxis protein</fullName>
    </submittedName>
</protein>
<evidence type="ECO:0000256" key="2">
    <source>
        <dbReference type="ARBA" id="ARBA00022475"/>
    </source>
</evidence>
<evidence type="ECO:0000256" key="5">
    <source>
        <dbReference type="ARBA" id="ARBA00022989"/>
    </source>
</evidence>
<evidence type="ECO:0000313" key="14">
    <source>
        <dbReference type="Proteomes" id="UP001407405"/>
    </source>
</evidence>
<feature type="domain" description="HAMP" evidence="12">
    <location>
        <begin position="298"/>
        <end position="356"/>
    </location>
</feature>
<keyword evidence="3" id="KW-0145">Chemotaxis</keyword>
<keyword evidence="14" id="KW-1185">Reference proteome</keyword>
<evidence type="ECO:0000313" key="13">
    <source>
        <dbReference type="EMBL" id="MEN1759867.1"/>
    </source>
</evidence>
<evidence type="ECO:0000256" key="6">
    <source>
        <dbReference type="ARBA" id="ARBA00023136"/>
    </source>
</evidence>
<evidence type="ECO:0000256" key="3">
    <source>
        <dbReference type="ARBA" id="ARBA00022500"/>
    </source>
</evidence>
<comment type="subcellular location">
    <subcellularLocation>
        <location evidence="1">Cell membrane</location>
        <topology evidence="1">Multi-pass membrane protein</topology>
    </subcellularLocation>
</comment>
<keyword evidence="6 10" id="KW-0472">Membrane</keyword>
<comment type="caution">
    <text evidence="13">The sequence shown here is derived from an EMBL/GenBank/DDBJ whole genome shotgun (WGS) entry which is preliminary data.</text>
</comment>
<evidence type="ECO:0000256" key="8">
    <source>
        <dbReference type="ARBA" id="ARBA00029447"/>
    </source>
</evidence>
<dbReference type="Gene3D" id="1.10.287.950">
    <property type="entry name" value="Methyl-accepting chemotaxis protein"/>
    <property type="match status" value="1"/>
</dbReference>
<keyword evidence="7 9" id="KW-0807">Transducer</keyword>
<dbReference type="CDD" id="cd12912">
    <property type="entry name" value="PDC2_MCP_like"/>
    <property type="match status" value="1"/>
</dbReference>
<dbReference type="RefSeq" id="WP_343185197.1">
    <property type="nucleotide sequence ID" value="NZ_JBCITM010000004.1"/>
</dbReference>
<dbReference type="PROSITE" id="PS50885">
    <property type="entry name" value="HAMP"/>
    <property type="match status" value="1"/>
</dbReference>
<keyword evidence="5 10" id="KW-1133">Transmembrane helix</keyword>
<evidence type="ECO:0000256" key="1">
    <source>
        <dbReference type="ARBA" id="ARBA00004651"/>
    </source>
</evidence>
<feature type="domain" description="Methyl-accepting transducer" evidence="11">
    <location>
        <begin position="375"/>
        <end position="632"/>
    </location>
</feature>
<dbReference type="InterPro" id="IPR004089">
    <property type="entry name" value="MCPsignal_dom"/>
</dbReference>
<dbReference type="InterPro" id="IPR033479">
    <property type="entry name" value="dCache_1"/>
</dbReference>
<gene>
    <name evidence="13" type="ORF">AAIG11_05260</name>
</gene>